<evidence type="ECO:0000313" key="1">
    <source>
        <dbReference type="EMBL" id="KAK8524812.1"/>
    </source>
</evidence>
<dbReference type="Gene3D" id="2.60.120.560">
    <property type="entry name" value="Exo-inulinase, domain 1"/>
    <property type="match status" value="1"/>
</dbReference>
<accession>A0ABR2CWS8</accession>
<keyword evidence="2" id="KW-1185">Reference proteome</keyword>
<protein>
    <submittedName>
        <fullName evidence="1">Uncharacterized protein</fullName>
    </submittedName>
</protein>
<comment type="caution">
    <text evidence="1">The sequence shown here is derived from an EMBL/GenBank/DDBJ whole genome shotgun (WGS) entry which is preliminary data.</text>
</comment>
<organism evidence="1 2">
    <name type="scientific">Hibiscus sabdariffa</name>
    <name type="common">roselle</name>
    <dbReference type="NCBI Taxonomy" id="183260"/>
    <lineage>
        <taxon>Eukaryota</taxon>
        <taxon>Viridiplantae</taxon>
        <taxon>Streptophyta</taxon>
        <taxon>Embryophyta</taxon>
        <taxon>Tracheophyta</taxon>
        <taxon>Spermatophyta</taxon>
        <taxon>Magnoliopsida</taxon>
        <taxon>eudicotyledons</taxon>
        <taxon>Gunneridae</taxon>
        <taxon>Pentapetalae</taxon>
        <taxon>rosids</taxon>
        <taxon>malvids</taxon>
        <taxon>Malvales</taxon>
        <taxon>Malvaceae</taxon>
        <taxon>Malvoideae</taxon>
        <taxon>Hibiscus</taxon>
    </lineage>
</organism>
<evidence type="ECO:0000313" key="2">
    <source>
        <dbReference type="Proteomes" id="UP001472677"/>
    </source>
</evidence>
<dbReference type="Proteomes" id="UP001472677">
    <property type="component" value="Unassembled WGS sequence"/>
</dbReference>
<proteinExistence type="predicted"/>
<name>A0ABR2CWS8_9ROSI</name>
<reference evidence="1 2" key="1">
    <citation type="journal article" date="2024" name="G3 (Bethesda)">
        <title>Genome assembly of Hibiscus sabdariffa L. provides insights into metabolisms of medicinal natural products.</title>
        <authorList>
            <person name="Kim T."/>
        </authorList>
    </citation>
    <scope>NUCLEOTIDE SEQUENCE [LARGE SCALE GENOMIC DNA]</scope>
    <source>
        <strain evidence="1">TK-2024</strain>
        <tissue evidence="1">Old leaves</tissue>
    </source>
</reference>
<sequence length="128" mass="14573">MHRPNGVSVHSDCCIGLRKPEREHGDASFKEIVLSKNTKRFVQRLIFEIQKLCEKHANGILEGGSVVQVSGITVVHAVGEVWFEITNIDKANVLEPIVTDPQLYCNKKQTLFQWSLGLFRLLYWPQKA</sequence>
<dbReference type="EMBL" id="JBBPBM010000041">
    <property type="protein sequence ID" value="KAK8524812.1"/>
    <property type="molecule type" value="Genomic_DNA"/>
</dbReference>
<gene>
    <name evidence="1" type="ORF">V6N12_029667</name>
</gene>